<sequence>MGSSFSTNPTPQEHSLSLALVQYDTQKANAAIQHTNSDFVDPHCLVNTLLPGDMIQKKGNFILQWFYSHFAIYIGNGEIVHATIPNNQMYGKCFIARAIMVNEFSSELVRKNNHLDNAVGFQIQPLHHIVQTARGQVGQPWDYNFITHNCEHFTTWCRYGREVSLQSWGIGDLISGKISLGEYVAHSVYSIKEKATTFWSWFKRKTVGIYYSIG</sequence>
<evidence type="ECO:0000256" key="4">
    <source>
        <dbReference type="ARBA" id="ARBA00023098"/>
    </source>
</evidence>
<dbReference type="GO" id="GO:0005737">
    <property type="term" value="C:cytoplasm"/>
    <property type="evidence" value="ECO:0007669"/>
    <property type="project" value="TreeGrafter"/>
</dbReference>
<dbReference type="GO" id="GO:0008970">
    <property type="term" value="F:phospholipase A1 activity"/>
    <property type="evidence" value="ECO:0007669"/>
    <property type="project" value="TreeGrafter"/>
</dbReference>
<name>A0A6S7G3Z1_PARCT</name>
<keyword evidence="6" id="KW-1185">Reference proteome</keyword>
<dbReference type="Gene3D" id="3.90.1720.10">
    <property type="entry name" value="endopeptidase domain like (from Nostoc punctiforme)"/>
    <property type="match status" value="1"/>
</dbReference>
<dbReference type="EMBL" id="CACRXK020000630">
    <property type="protein sequence ID" value="CAB3983579.1"/>
    <property type="molecule type" value="Genomic_DNA"/>
</dbReference>
<comment type="similarity">
    <text evidence="1">Belongs to the H-rev107 family.</text>
</comment>
<dbReference type="OrthoDB" id="421951at2759"/>
<proteinExistence type="inferred from homology"/>
<dbReference type="PANTHER" id="PTHR13943">
    <property type="entry name" value="HRAS-LIKE SUPPRESSOR - RELATED"/>
    <property type="match status" value="1"/>
</dbReference>
<dbReference type="InterPro" id="IPR007053">
    <property type="entry name" value="LRAT_dom"/>
</dbReference>
<gene>
    <name evidence="5" type="ORF">PACLA_8A058026</name>
</gene>
<dbReference type="GO" id="GO:0070292">
    <property type="term" value="P:N-acylphosphatidylethanolamine metabolic process"/>
    <property type="evidence" value="ECO:0007669"/>
    <property type="project" value="TreeGrafter"/>
</dbReference>
<keyword evidence="4" id="KW-0443">Lipid metabolism</keyword>
<dbReference type="GO" id="GO:0016410">
    <property type="term" value="F:N-acyltransferase activity"/>
    <property type="evidence" value="ECO:0007669"/>
    <property type="project" value="TreeGrafter"/>
</dbReference>
<protein>
    <submittedName>
        <fullName evidence="5">Uncharacterized protein</fullName>
    </submittedName>
</protein>
<evidence type="ECO:0000256" key="2">
    <source>
        <dbReference type="ARBA" id="ARBA00022679"/>
    </source>
</evidence>
<evidence type="ECO:0000313" key="5">
    <source>
        <dbReference type="EMBL" id="CAB3983579.1"/>
    </source>
</evidence>
<dbReference type="Pfam" id="PF04970">
    <property type="entry name" value="LRAT"/>
    <property type="match status" value="1"/>
</dbReference>
<dbReference type="PROSITE" id="PS51934">
    <property type="entry name" value="LRAT"/>
    <property type="match status" value="1"/>
</dbReference>
<evidence type="ECO:0000256" key="3">
    <source>
        <dbReference type="ARBA" id="ARBA00022801"/>
    </source>
</evidence>
<evidence type="ECO:0000256" key="1">
    <source>
        <dbReference type="ARBA" id="ARBA00007824"/>
    </source>
</evidence>
<organism evidence="5 6">
    <name type="scientific">Paramuricea clavata</name>
    <name type="common">Red gorgonian</name>
    <name type="synonym">Violescent sea-whip</name>
    <dbReference type="NCBI Taxonomy" id="317549"/>
    <lineage>
        <taxon>Eukaryota</taxon>
        <taxon>Metazoa</taxon>
        <taxon>Cnidaria</taxon>
        <taxon>Anthozoa</taxon>
        <taxon>Octocorallia</taxon>
        <taxon>Malacalcyonacea</taxon>
        <taxon>Plexauridae</taxon>
        <taxon>Paramuricea</taxon>
    </lineage>
</organism>
<dbReference type="SUPFAM" id="SSF54001">
    <property type="entry name" value="Cysteine proteinases"/>
    <property type="match status" value="1"/>
</dbReference>
<dbReference type="InterPro" id="IPR051496">
    <property type="entry name" value="H-rev107_PLA/AT"/>
</dbReference>
<keyword evidence="3" id="KW-0378">Hydrolase</keyword>
<dbReference type="AlphaFoldDB" id="A0A6S7G3Z1"/>
<dbReference type="Proteomes" id="UP001152795">
    <property type="component" value="Unassembled WGS sequence"/>
</dbReference>
<accession>A0A6S7G3Z1</accession>
<dbReference type="GO" id="GO:0004623">
    <property type="term" value="F:phospholipase A2 activity"/>
    <property type="evidence" value="ECO:0007669"/>
    <property type="project" value="TreeGrafter"/>
</dbReference>
<dbReference type="InterPro" id="IPR038765">
    <property type="entry name" value="Papain-like_cys_pep_sf"/>
</dbReference>
<evidence type="ECO:0000313" key="6">
    <source>
        <dbReference type="Proteomes" id="UP001152795"/>
    </source>
</evidence>
<dbReference type="PANTHER" id="PTHR13943:SF77">
    <property type="entry name" value="LRAT DOMAIN-CONTAINING PROTEIN"/>
    <property type="match status" value="1"/>
</dbReference>
<keyword evidence="2" id="KW-0808">Transferase</keyword>
<reference evidence="5" key="1">
    <citation type="submission" date="2020-04" db="EMBL/GenBank/DDBJ databases">
        <authorList>
            <person name="Alioto T."/>
            <person name="Alioto T."/>
            <person name="Gomez Garrido J."/>
        </authorList>
    </citation>
    <scope>NUCLEOTIDE SEQUENCE</scope>
    <source>
        <strain evidence="5">A484AB</strain>
    </source>
</reference>
<comment type="caution">
    <text evidence="5">The sequence shown here is derived from an EMBL/GenBank/DDBJ whole genome shotgun (WGS) entry which is preliminary data.</text>
</comment>